<keyword evidence="1" id="KW-0479">Metal-binding</keyword>
<dbReference type="Pfam" id="PF01363">
    <property type="entry name" value="FYVE"/>
    <property type="match status" value="1"/>
</dbReference>
<evidence type="ECO:0000313" key="5">
    <source>
        <dbReference type="EMBL" id="KXS17088.1"/>
    </source>
</evidence>
<name>A0A139AK54_GONPJ</name>
<protein>
    <submittedName>
        <fullName evidence="5">PH domain-like protein</fullName>
    </submittedName>
</protein>
<dbReference type="GO" id="GO:0005769">
    <property type="term" value="C:early endosome"/>
    <property type="evidence" value="ECO:0007669"/>
    <property type="project" value="TreeGrafter"/>
</dbReference>
<dbReference type="EMBL" id="KQ965748">
    <property type="protein sequence ID" value="KXS17088.1"/>
    <property type="molecule type" value="Genomic_DNA"/>
</dbReference>
<dbReference type="SMART" id="SM00233">
    <property type="entry name" value="PH"/>
    <property type="match status" value="1"/>
</dbReference>
<dbReference type="Pfam" id="PF22697">
    <property type="entry name" value="SOS1_NGEF_PH"/>
    <property type="match status" value="1"/>
</dbReference>
<dbReference type="SUPFAM" id="SSF57903">
    <property type="entry name" value="FYVE/PHD zinc finger"/>
    <property type="match status" value="1"/>
</dbReference>
<proteinExistence type="predicted"/>
<feature type="domain" description="PH" evidence="4">
    <location>
        <begin position="30"/>
        <end position="126"/>
    </location>
</feature>
<dbReference type="Gene3D" id="3.30.40.10">
    <property type="entry name" value="Zinc/RING finger domain, C3HC4 (zinc finger)"/>
    <property type="match status" value="1"/>
</dbReference>
<dbReference type="Proteomes" id="UP000070544">
    <property type="component" value="Unassembled WGS sequence"/>
</dbReference>
<dbReference type="OrthoDB" id="660555at2759"/>
<dbReference type="GO" id="GO:0035091">
    <property type="term" value="F:phosphatidylinositol binding"/>
    <property type="evidence" value="ECO:0007669"/>
    <property type="project" value="TreeGrafter"/>
</dbReference>
<dbReference type="InterPro" id="IPR011993">
    <property type="entry name" value="PH-like_dom_sf"/>
</dbReference>
<dbReference type="PANTHER" id="PTHR46280:SF3">
    <property type="entry name" value="PLECKSTRIN HOMOLOGY DOMAIN-CONTAINING FAMILY F MEMBER 1 HOMOLOG"/>
    <property type="match status" value="1"/>
</dbReference>
<gene>
    <name evidence="5" type="ORF">M427DRAFT_263366</name>
</gene>
<keyword evidence="3" id="KW-0862">Zinc</keyword>
<dbReference type="GO" id="GO:0008270">
    <property type="term" value="F:zinc ion binding"/>
    <property type="evidence" value="ECO:0007669"/>
    <property type="project" value="UniProtKB-KW"/>
</dbReference>
<evidence type="ECO:0000259" key="4">
    <source>
        <dbReference type="PROSITE" id="PS50003"/>
    </source>
</evidence>
<dbReference type="GO" id="GO:0007032">
    <property type="term" value="P:endosome organization"/>
    <property type="evidence" value="ECO:0007669"/>
    <property type="project" value="TreeGrafter"/>
</dbReference>
<dbReference type="InterPro" id="IPR055251">
    <property type="entry name" value="SOS1_NGEF_PH"/>
</dbReference>
<evidence type="ECO:0000256" key="3">
    <source>
        <dbReference type="ARBA" id="ARBA00022833"/>
    </source>
</evidence>
<evidence type="ECO:0000256" key="2">
    <source>
        <dbReference type="ARBA" id="ARBA00022771"/>
    </source>
</evidence>
<dbReference type="InterPro" id="IPR051765">
    <property type="entry name" value="PH_domain-containing_F"/>
</dbReference>
<evidence type="ECO:0000313" key="6">
    <source>
        <dbReference type="Proteomes" id="UP000070544"/>
    </source>
</evidence>
<dbReference type="InterPro" id="IPR001849">
    <property type="entry name" value="PH_domain"/>
</dbReference>
<accession>A0A139AK54</accession>
<reference evidence="5 6" key="1">
    <citation type="journal article" date="2015" name="Genome Biol. Evol.">
        <title>Phylogenomic analyses indicate that early fungi evolved digesting cell walls of algal ancestors of land plants.</title>
        <authorList>
            <person name="Chang Y."/>
            <person name="Wang S."/>
            <person name="Sekimoto S."/>
            <person name="Aerts A.L."/>
            <person name="Choi C."/>
            <person name="Clum A."/>
            <person name="LaButti K.M."/>
            <person name="Lindquist E.A."/>
            <person name="Yee Ngan C."/>
            <person name="Ohm R.A."/>
            <person name="Salamov A.A."/>
            <person name="Grigoriev I.V."/>
            <person name="Spatafora J.W."/>
            <person name="Berbee M.L."/>
        </authorList>
    </citation>
    <scope>NUCLEOTIDE SEQUENCE [LARGE SCALE GENOMIC DNA]</scope>
    <source>
        <strain evidence="5 6">JEL478</strain>
    </source>
</reference>
<dbReference type="InterPro" id="IPR011011">
    <property type="entry name" value="Znf_FYVE_PHD"/>
</dbReference>
<dbReference type="Gene3D" id="2.30.29.30">
    <property type="entry name" value="Pleckstrin-homology domain (PH domain)/Phosphotyrosine-binding domain (PTB)"/>
    <property type="match status" value="1"/>
</dbReference>
<keyword evidence="6" id="KW-1185">Reference proteome</keyword>
<dbReference type="AlphaFoldDB" id="A0A139AK54"/>
<dbReference type="InterPro" id="IPR013083">
    <property type="entry name" value="Znf_RING/FYVE/PHD"/>
</dbReference>
<dbReference type="SUPFAM" id="SSF50729">
    <property type="entry name" value="PH domain-like"/>
    <property type="match status" value="1"/>
</dbReference>
<dbReference type="PANTHER" id="PTHR46280">
    <property type="entry name" value="PLECKSTRIN HOMOLOGY DOMAIN-CONTAINING FAMILY F MEMBER 2-RELATED"/>
    <property type="match status" value="1"/>
</dbReference>
<evidence type="ECO:0000256" key="1">
    <source>
        <dbReference type="ARBA" id="ARBA00022723"/>
    </source>
</evidence>
<organism evidence="5 6">
    <name type="scientific">Gonapodya prolifera (strain JEL478)</name>
    <name type="common">Monoblepharis prolifera</name>
    <dbReference type="NCBI Taxonomy" id="1344416"/>
    <lineage>
        <taxon>Eukaryota</taxon>
        <taxon>Fungi</taxon>
        <taxon>Fungi incertae sedis</taxon>
        <taxon>Chytridiomycota</taxon>
        <taxon>Chytridiomycota incertae sedis</taxon>
        <taxon>Monoblepharidomycetes</taxon>
        <taxon>Monoblepharidales</taxon>
        <taxon>Gonapodyaceae</taxon>
        <taxon>Gonapodya</taxon>
    </lineage>
</organism>
<sequence>MDAQRNVGKIAEIEQLFGVTKGELAKSNRRYVMDGNLTKLSRNGPRLRRFFLFSDILLYGTPVGKLKRLTQHTIIPLSRLGVASLPDDEIHTNAFNIFSEQKTFTVYSATPEEKALWLEKLSLHVNEALRAEKAIKAADVASALNPGEAIKWAASRVGQGVCQSCEQTRFMPWTKRWTCERCEKICCSDCITDFIHPSISTTRSVRWCQQCYRMHGRPNFTQLLSFDEHGVPTNPSGVESIRYHRTRVHGV</sequence>
<dbReference type="STRING" id="1344416.A0A139AK54"/>
<keyword evidence="2" id="KW-0863">Zinc-finger</keyword>
<dbReference type="InterPro" id="IPR000306">
    <property type="entry name" value="Znf_FYVE"/>
</dbReference>
<dbReference type="PROSITE" id="PS50003">
    <property type="entry name" value="PH_DOMAIN"/>
    <property type="match status" value="1"/>
</dbReference>